<evidence type="ECO:0000259" key="10">
    <source>
        <dbReference type="PROSITE" id="PS50126"/>
    </source>
</evidence>
<dbReference type="CDD" id="cd04471">
    <property type="entry name" value="S1_RNase_R"/>
    <property type="match status" value="1"/>
</dbReference>
<dbReference type="Pfam" id="PF00575">
    <property type="entry name" value="S1"/>
    <property type="match status" value="1"/>
</dbReference>
<name>A0A7J0BSQ1_9BACT</name>
<dbReference type="GO" id="GO:0005829">
    <property type="term" value="C:cytosol"/>
    <property type="evidence" value="ECO:0007669"/>
    <property type="project" value="TreeGrafter"/>
</dbReference>
<dbReference type="InterPro" id="IPR012340">
    <property type="entry name" value="NA-bd_OB-fold"/>
</dbReference>
<dbReference type="InterPro" id="IPR001900">
    <property type="entry name" value="RNase_II/R"/>
</dbReference>
<comment type="function">
    <text evidence="8">3'-5' exoribonuclease that releases 5'-nucleoside monophosphates and is involved in maturation of structured RNAs.</text>
</comment>
<dbReference type="GO" id="GO:0008859">
    <property type="term" value="F:exoribonuclease II activity"/>
    <property type="evidence" value="ECO:0007669"/>
    <property type="project" value="UniProtKB-UniRule"/>
</dbReference>
<dbReference type="Pfam" id="PF00773">
    <property type="entry name" value="RNB"/>
    <property type="match status" value="1"/>
</dbReference>
<dbReference type="HAMAP" id="MF_01895">
    <property type="entry name" value="RNase_R"/>
    <property type="match status" value="1"/>
</dbReference>
<keyword evidence="3 8" id="KW-0963">Cytoplasm</keyword>
<comment type="catalytic activity">
    <reaction evidence="1 8">
        <text>Exonucleolytic cleavage in the 3'- to 5'-direction to yield nucleoside 5'-phosphates.</text>
        <dbReference type="EC" id="3.1.13.1"/>
    </reaction>
</comment>
<gene>
    <name evidence="8 11" type="primary">rnr</name>
    <name evidence="11" type="ORF">DSM19430T_08860</name>
</gene>
<dbReference type="AlphaFoldDB" id="A0A7J0BSQ1"/>
<dbReference type="Proteomes" id="UP000503820">
    <property type="component" value="Unassembled WGS sequence"/>
</dbReference>
<evidence type="ECO:0000313" key="11">
    <source>
        <dbReference type="EMBL" id="GFM36202.1"/>
    </source>
</evidence>
<comment type="similarity">
    <text evidence="8">Belongs to the RNR ribonuclease family. RNase R subfamily.</text>
</comment>
<proteinExistence type="inferred from homology"/>
<keyword evidence="7 8" id="KW-0694">RNA-binding</keyword>
<accession>A0A7J0BSQ1</accession>
<feature type="compositionally biased region" description="Gly residues" evidence="9">
    <location>
        <begin position="774"/>
        <end position="784"/>
    </location>
</feature>
<keyword evidence="4 8" id="KW-0540">Nuclease</keyword>
<keyword evidence="12" id="KW-1185">Reference proteome</keyword>
<dbReference type="GO" id="GO:0003723">
    <property type="term" value="F:RNA binding"/>
    <property type="evidence" value="ECO:0007669"/>
    <property type="project" value="UniProtKB-UniRule"/>
</dbReference>
<protein>
    <recommendedName>
        <fullName evidence="8">Ribonuclease R</fullName>
        <shortName evidence="8">RNase R</shortName>
        <ecNumber evidence="8">3.1.13.1</ecNumber>
    </recommendedName>
</protein>
<evidence type="ECO:0000256" key="7">
    <source>
        <dbReference type="ARBA" id="ARBA00022884"/>
    </source>
</evidence>
<evidence type="ECO:0000256" key="5">
    <source>
        <dbReference type="ARBA" id="ARBA00022801"/>
    </source>
</evidence>
<comment type="subcellular location">
    <subcellularLocation>
        <location evidence="2 8">Cytoplasm</location>
    </subcellularLocation>
</comment>
<dbReference type="InterPro" id="IPR011805">
    <property type="entry name" value="RNase_R"/>
</dbReference>
<evidence type="ECO:0000256" key="4">
    <source>
        <dbReference type="ARBA" id="ARBA00022722"/>
    </source>
</evidence>
<evidence type="ECO:0000256" key="2">
    <source>
        <dbReference type="ARBA" id="ARBA00004496"/>
    </source>
</evidence>
<evidence type="ECO:0000256" key="3">
    <source>
        <dbReference type="ARBA" id="ARBA00022490"/>
    </source>
</evidence>
<dbReference type="PROSITE" id="PS50126">
    <property type="entry name" value="S1"/>
    <property type="match status" value="1"/>
</dbReference>
<reference evidence="11 12" key="1">
    <citation type="submission" date="2020-05" db="EMBL/GenBank/DDBJ databases">
        <title>Draft genome sequence of Desulfovibrio psychrotolerans JS1T.</title>
        <authorList>
            <person name="Ueno A."/>
            <person name="Tamazawa S."/>
            <person name="Tamamura S."/>
            <person name="Murakami T."/>
            <person name="Kiyama T."/>
            <person name="Inomata H."/>
            <person name="Amano Y."/>
            <person name="Miyakawa K."/>
            <person name="Tamaki H."/>
            <person name="Naganuma T."/>
            <person name="Kaneko K."/>
        </authorList>
    </citation>
    <scope>NUCLEOTIDE SEQUENCE [LARGE SCALE GENOMIC DNA]</scope>
    <source>
        <strain evidence="11 12">JS1</strain>
    </source>
</reference>
<dbReference type="EC" id="3.1.13.1" evidence="8"/>
<dbReference type="SMART" id="SM00955">
    <property type="entry name" value="RNB"/>
    <property type="match status" value="1"/>
</dbReference>
<feature type="region of interest" description="Disordered" evidence="9">
    <location>
        <begin position="717"/>
        <end position="816"/>
    </location>
</feature>
<organism evidence="11 12">
    <name type="scientific">Desulfovibrio psychrotolerans</name>
    <dbReference type="NCBI Taxonomy" id="415242"/>
    <lineage>
        <taxon>Bacteria</taxon>
        <taxon>Pseudomonadati</taxon>
        <taxon>Thermodesulfobacteriota</taxon>
        <taxon>Desulfovibrionia</taxon>
        <taxon>Desulfovibrionales</taxon>
        <taxon>Desulfovibrionaceae</taxon>
        <taxon>Desulfovibrio</taxon>
    </lineage>
</organism>
<dbReference type="InterPro" id="IPR011129">
    <property type="entry name" value="CSD"/>
</dbReference>
<dbReference type="NCBIfam" id="TIGR02063">
    <property type="entry name" value="RNase_R"/>
    <property type="match status" value="1"/>
</dbReference>
<dbReference type="InterPro" id="IPR013223">
    <property type="entry name" value="RNase_B_OB_dom"/>
</dbReference>
<dbReference type="SMART" id="SM00357">
    <property type="entry name" value="CSP"/>
    <property type="match status" value="1"/>
</dbReference>
<dbReference type="PANTHER" id="PTHR23355">
    <property type="entry name" value="RIBONUCLEASE"/>
    <property type="match status" value="1"/>
</dbReference>
<dbReference type="SMART" id="SM00316">
    <property type="entry name" value="S1"/>
    <property type="match status" value="1"/>
</dbReference>
<keyword evidence="6 8" id="KW-0269">Exonuclease</keyword>
<evidence type="ECO:0000256" key="8">
    <source>
        <dbReference type="HAMAP-Rule" id="MF_01895"/>
    </source>
</evidence>
<evidence type="ECO:0000313" key="12">
    <source>
        <dbReference type="Proteomes" id="UP000503820"/>
    </source>
</evidence>
<dbReference type="GO" id="GO:0006402">
    <property type="term" value="P:mRNA catabolic process"/>
    <property type="evidence" value="ECO:0007669"/>
    <property type="project" value="TreeGrafter"/>
</dbReference>
<dbReference type="InterPro" id="IPR003029">
    <property type="entry name" value="S1_domain"/>
</dbReference>
<keyword evidence="5 8" id="KW-0378">Hydrolase</keyword>
<dbReference type="EMBL" id="BLVP01000002">
    <property type="protein sequence ID" value="GFM36202.1"/>
    <property type="molecule type" value="Genomic_DNA"/>
</dbReference>
<dbReference type="Gene3D" id="2.40.50.140">
    <property type="entry name" value="Nucleic acid-binding proteins"/>
    <property type="match status" value="2"/>
</dbReference>
<dbReference type="SUPFAM" id="SSF50249">
    <property type="entry name" value="Nucleic acid-binding proteins"/>
    <property type="match status" value="3"/>
</dbReference>
<dbReference type="Pfam" id="PF08206">
    <property type="entry name" value="OB_RNB"/>
    <property type="match status" value="1"/>
</dbReference>
<comment type="caution">
    <text evidence="11">The sequence shown here is derived from an EMBL/GenBank/DDBJ whole genome shotgun (WGS) entry which is preliminary data.</text>
</comment>
<evidence type="ECO:0000256" key="9">
    <source>
        <dbReference type="SAM" id="MobiDB-lite"/>
    </source>
</evidence>
<dbReference type="NCBIfam" id="TIGR00358">
    <property type="entry name" value="3_prime_RNase"/>
    <property type="match status" value="1"/>
</dbReference>
<feature type="domain" description="S1 motif" evidence="10">
    <location>
        <begin position="633"/>
        <end position="714"/>
    </location>
</feature>
<dbReference type="InterPro" id="IPR050180">
    <property type="entry name" value="RNR_Ribonuclease"/>
</dbReference>
<evidence type="ECO:0000256" key="6">
    <source>
        <dbReference type="ARBA" id="ARBA00022839"/>
    </source>
</evidence>
<dbReference type="RefSeq" id="WP_174408874.1">
    <property type="nucleotide sequence ID" value="NZ_BLVP01000002.1"/>
</dbReference>
<dbReference type="InterPro" id="IPR004476">
    <property type="entry name" value="RNase_II/RNase_R"/>
</dbReference>
<sequence length="816" mass="90835">MATSKKKNGAELALSHNDILALFKEARRPLKMDDLLRMAGVGKRWKKGLELQLEDLKNQGRVLRLRGGAWGLAEQLKMLTGTLEVQRSGVGFVLPEDRKRGDVFVAPHAMADAMHGDKVVVALLPGGRQGKNVEGRIVRILERAHETMTCRVVRKLGGEGYLCRPTDPRLRISLMVTTDALEEKPGKGELLVVRPEEQVEEGLWSAVALESLGNEEAAGVQERLVKLNNDIPMEFPPSVLQEAAALPAVPSAGDFEGRVDLRHMAFVTIDGATAKDFDDAVYVEAQGDGYRLWVAIADVSHYVRPGSAMDEEAQERANSYYFPQSVEPMFPEALSNGLCSLNPRVPRLAMVAETYFYADGSYGKSKFYAAVIESKARLTYEQVHAALVDRAAEERLMLDPVLPMLEKAEELARLLRAQRTHRGSLDFDLPEAEVAFNVFGEPVDLRRRVRRFSHKIIEEFMIAANEAVARFLTERGEHFLYRSHPDPDGEKLLGLFRTLQRTDMAQHVPETPTPEALQHVLRMAQGTDQEFIVNRLALRTMMQANYTPEHEGHFGLASECYCHFTSPIRRYADLVVHRALKHALKVPGFGPNPTPGQLMQVADHLNARERKAMEAEREILKRLTVLFLRDRIGERYTGIINGVTDFGFWVELEEVMAEGLVRISTVDDDYYGYFPERQELLGERTGRRFRLGQRVNLWLAEVNLSRLEINFTLRDEEDGGKSARQPGKAVDGDGGEEFGAEPQPRKTAGRSRRPDRSDGPSDQAGKTRGRSTGRNGGARGGAGSGTAPKKAGRTGDKPGTRKKTSAGGTGLRKTEK</sequence>
<dbReference type="PANTHER" id="PTHR23355:SF9">
    <property type="entry name" value="DIS3-LIKE EXONUCLEASE 2"/>
    <property type="match status" value="1"/>
</dbReference>
<evidence type="ECO:0000256" key="1">
    <source>
        <dbReference type="ARBA" id="ARBA00001849"/>
    </source>
</evidence>